<feature type="domain" description="DUF4126" evidence="3">
    <location>
        <begin position="5"/>
        <end position="121"/>
    </location>
</feature>
<feature type="transmembrane region" description="Helical" evidence="1">
    <location>
        <begin position="96"/>
        <end position="114"/>
    </location>
</feature>
<evidence type="ECO:0000256" key="2">
    <source>
        <dbReference type="SAM" id="SignalP"/>
    </source>
</evidence>
<protein>
    <submittedName>
        <fullName evidence="4">Uncharacterized membrane protein</fullName>
    </submittedName>
</protein>
<name>A0A1H9L9B3_9HYPH</name>
<dbReference type="AlphaFoldDB" id="A0A1H9L9B3"/>
<sequence length="156" mass="15804">MIRSILLGAVAGLRSMTPLAVVSAAAARGRLPTDNGAPHLLARPAVASAAAAMAVAELVGDKLPSAPDRIIPPGMIARIATGAIAGASIAPRDQRLAAGAMGALGSIAASYLGFNARIRAMDRYGQVSTGLVEDAIAVGTAIWLVRGARSGRGWRW</sequence>
<keyword evidence="1" id="KW-0472">Membrane</keyword>
<dbReference type="Pfam" id="PF13548">
    <property type="entry name" value="DUF4126"/>
    <property type="match status" value="1"/>
</dbReference>
<dbReference type="EMBL" id="FOFG01000011">
    <property type="protein sequence ID" value="SER07809.1"/>
    <property type="molecule type" value="Genomic_DNA"/>
</dbReference>
<feature type="chain" id="PRO_5011669260" evidence="2">
    <location>
        <begin position="21"/>
        <end position="156"/>
    </location>
</feature>
<organism evidence="4 5">
    <name type="scientific">Faunimonas pinastri</name>
    <dbReference type="NCBI Taxonomy" id="1855383"/>
    <lineage>
        <taxon>Bacteria</taxon>
        <taxon>Pseudomonadati</taxon>
        <taxon>Pseudomonadota</taxon>
        <taxon>Alphaproteobacteria</taxon>
        <taxon>Hyphomicrobiales</taxon>
        <taxon>Afifellaceae</taxon>
        <taxon>Faunimonas</taxon>
    </lineage>
</organism>
<evidence type="ECO:0000259" key="3">
    <source>
        <dbReference type="Pfam" id="PF13548"/>
    </source>
</evidence>
<feature type="signal peptide" evidence="2">
    <location>
        <begin position="1"/>
        <end position="20"/>
    </location>
</feature>
<evidence type="ECO:0000313" key="5">
    <source>
        <dbReference type="Proteomes" id="UP000199647"/>
    </source>
</evidence>
<dbReference type="RefSeq" id="WP_092497664.1">
    <property type="nucleotide sequence ID" value="NZ_FOFG01000011.1"/>
</dbReference>
<reference evidence="4 5" key="1">
    <citation type="submission" date="2016-10" db="EMBL/GenBank/DDBJ databases">
        <authorList>
            <person name="de Groot N.N."/>
        </authorList>
    </citation>
    <scope>NUCLEOTIDE SEQUENCE [LARGE SCALE GENOMIC DNA]</scope>
    <source>
        <strain evidence="4 5">A52C2</strain>
    </source>
</reference>
<dbReference type="OrthoDB" id="8853994at2"/>
<keyword evidence="1" id="KW-1133">Transmembrane helix</keyword>
<evidence type="ECO:0000256" key="1">
    <source>
        <dbReference type="SAM" id="Phobius"/>
    </source>
</evidence>
<dbReference type="STRING" id="1855383.SAMN05216548_11115"/>
<keyword evidence="2" id="KW-0732">Signal</keyword>
<keyword evidence="1" id="KW-0812">Transmembrane</keyword>
<keyword evidence="5" id="KW-1185">Reference proteome</keyword>
<dbReference type="InterPro" id="IPR025196">
    <property type="entry name" value="DUF4126"/>
</dbReference>
<gene>
    <name evidence="4" type="ORF">SAMN05216548_11115</name>
</gene>
<proteinExistence type="predicted"/>
<dbReference type="Proteomes" id="UP000199647">
    <property type="component" value="Unassembled WGS sequence"/>
</dbReference>
<accession>A0A1H9L9B3</accession>
<evidence type="ECO:0000313" key="4">
    <source>
        <dbReference type="EMBL" id="SER07809.1"/>
    </source>
</evidence>